<evidence type="ECO:0000313" key="4">
    <source>
        <dbReference type="EMBL" id="KAL3318722.1"/>
    </source>
</evidence>
<organism evidence="4 5">
    <name type="scientific">Cichlidogyrus casuarinus</name>
    <dbReference type="NCBI Taxonomy" id="1844966"/>
    <lineage>
        <taxon>Eukaryota</taxon>
        <taxon>Metazoa</taxon>
        <taxon>Spiralia</taxon>
        <taxon>Lophotrochozoa</taxon>
        <taxon>Platyhelminthes</taxon>
        <taxon>Monogenea</taxon>
        <taxon>Monopisthocotylea</taxon>
        <taxon>Dactylogyridea</taxon>
        <taxon>Ancyrocephalidae</taxon>
        <taxon>Cichlidogyrus</taxon>
    </lineage>
</organism>
<dbReference type="InterPro" id="IPR000980">
    <property type="entry name" value="SH2"/>
</dbReference>
<dbReference type="PROSITE" id="PS50008">
    <property type="entry name" value="PIPLC_Y_DOMAIN"/>
    <property type="match status" value="2"/>
</dbReference>
<dbReference type="SMART" id="SM00252">
    <property type="entry name" value="SH2"/>
    <property type="match status" value="1"/>
</dbReference>
<proteinExistence type="predicted"/>
<dbReference type="Pfam" id="PF00387">
    <property type="entry name" value="PI-PLC-Y"/>
    <property type="match status" value="1"/>
</dbReference>
<dbReference type="EMBL" id="JBJKFK010000211">
    <property type="protein sequence ID" value="KAL3318722.1"/>
    <property type="molecule type" value="Genomic_DNA"/>
</dbReference>
<comment type="caution">
    <text evidence="4">The sequence shown here is derived from an EMBL/GenBank/DDBJ whole genome shotgun (WGS) entry which is preliminary data.</text>
</comment>
<reference evidence="4 5" key="1">
    <citation type="submission" date="2024-11" db="EMBL/GenBank/DDBJ databases">
        <title>Adaptive evolution of stress response genes in parasites aligns with host niche diversity.</title>
        <authorList>
            <person name="Hahn C."/>
            <person name="Resl P."/>
        </authorList>
    </citation>
    <scope>NUCLEOTIDE SEQUENCE [LARGE SCALE GENOMIC DNA]</scope>
    <source>
        <strain evidence="4">EGGRZ-B1_66</strain>
        <tissue evidence="4">Body</tissue>
    </source>
</reference>
<dbReference type="SMART" id="SM00149">
    <property type="entry name" value="PLCYc"/>
    <property type="match status" value="1"/>
</dbReference>
<dbReference type="SUPFAM" id="SSF55550">
    <property type="entry name" value="SH2 domain"/>
    <property type="match status" value="1"/>
</dbReference>
<dbReference type="InterPro" id="IPR017946">
    <property type="entry name" value="PLC-like_Pdiesterase_TIM-brl"/>
</dbReference>
<sequence>MEFRMSKKRVLTDDETAEDEKTWSLLSSFNQTYHFNPSWYFGDDVLLLPYFMGDVPSMEDVKSWCNKNQHYGNGAFFLCASKESSGCVVQYMIKYDQETCLYTIHYTPLTDWVIVPESGRYTLLDELIENCKEHPLLLPDGQDSIKLTESLPCILHLQPYFYKSLGPEDARKKLARAGLNGSYLVRTNSQDDTDNRSATYQISIKKPQRVEHISVTPRDFGVFGIDGGSYKSIDHYIQTHASNFLYPVTAKSFTTLCMFPGEEEGKHKMVLTSTHKHRTIRKEFFVDDKEEWMSLFDHVKEEAKENRQELHRKASETGKTPKELSDLVVYCQACHYKEKNIELGPEIVSSFVENSLIKHYLKVANIKPLAPSEESLKFAAYTRRHMARSYPNGLRFNSTNYDPTGRFMDNGGCGYVLRTSNPLECPKADTAVEFTFSIEVLGGFNLPYTEHGVLELELVNEPWDLRPLIKYRVVCNGCISMLPKYSMFTFTTLNVKFALLRFVYSSHENLFNELNNSKNAGQLDKATALLGDSSNTILAQTCVPVHGLLTSSIRCLEMRNTYATALPLSCLFVQVFTGNQIIPQADSNQDFISYIIDATVPQYARKAVW</sequence>
<dbReference type="InterPro" id="IPR001711">
    <property type="entry name" value="PLipase_C_Pinositol-sp_Y"/>
</dbReference>
<protein>
    <submittedName>
        <fullName evidence="4">Phospholipase C gamma</fullName>
    </submittedName>
</protein>
<dbReference type="InterPro" id="IPR035892">
    <property type="entry name" value="C2_domain_sf"/>
</dbReference>
<evidence type="ECO:0000256" key="1">
    <source>
        <dbReference type="PROSITE-ProRule" id="PRU00191"/>
    </source>
</evidence>
<dbReference type="PROSITE" id="PS50001">
    <property type="entry name" value="SH2"/>
    <property type="match status" value="1"/>
</dbReference>
<feature type="domain" description="PI-PLC Y-box" evidence="3">
    <location>
        <begin position="324"/>
        <end position="403"/>
    </location>
</feature>
<dbReference type="Gene3D" id="3.30.505.10">
    <property type="entry name" value="SH2 domain"/>
    <property type="match status" value="1"/>
</dbReference>
<gene>
    <name evidence="4" type="primary">PLCG2_1</name>
    <name evidence="4" type="ORF">Ciccas_002621</name>
</gene>
<accession>A0ABD2QGR3</accession>
<evidence type="ECO:0000259" key="3">
    <source>
        <dbReference type="PROSITE" id="PS50008"/>
    </source>
</evidence>
<dbReference type="AlphaFoldDB" id="A0ABD2QGR3"/>
<evidence type="ECO:0000259" key="2">
    <source>
        <dbReference type="PROSITE" id="PS50001"/>
    </source>
</evidence>
<feature type="domain" description="SH2" evidence="2">
    <location>
        <begin position="160"/>
        <end position="243"/>
    </location>
</feature>
<dbReference type="Gene3D" id="3.20.20.190">
    <property type="entry name" value="Phosphatidylinositol (PI) phosphodiesterase"/>
    <property type="match status" value="1"/>
</dbReference>
<dbReference type="Gene3D" id="2.60.40.150">
    <property type="entry name" value="C2 domain"/>
    <property type="match status" value="1"/>
</dbReference>
<dbReference type="InterPro" id="IPR001192">
    <property type="entry name" value="PI-PLC_fam"/>
</dbReference>
<evidence type="ECO:0000313" key="5">
    <source>
        <dbReference type="Proteomes" id="UP001626550"/>
    </source>
</evidence>
<dbReference type="InterPro" id="IPR036860">
    <property type="entry name" value="SH2_dom_sf"/>
</dbReference>
<dbReference type="Proteomes" id="UP001626550">
    <property type="component" value="Unassembled WGS sequence"/>
</dbReference>
<name>A0ABD2QGR3_9PLAT</name>
<feature type="domain" description="PI-PLC Y-box" evidence="3">
    <location>
        <begin position="405"/>
        <end position="418"/>
    </location>
</feature>
<keyword evidence="1" id="KW-0727">SH2 domain</keyword>
<dbReference type="SUPFAM" id="SSF51695">
    <property type="entry name" value="PLC-like phosphodiesterases"/>
    <property type="match status" value="1"/>
</dbReference>
<keyword evidence="5" id="KW-1185">Reference proteome</keyword>
<dbReference type="PANTHER" id="PTHR10336">
    <property type="entry name" value="PHOSPHOINOSITIDE-SPECIFIC PHOSPHOLIPASE C FAMILY PROTEIN"/>
    <property type="match status" value="1"/>
</dbReference>